<reference evidence="3 4" key="1">
    <citation type="submission" date="2019-10" db="EMBL/GenBank/DDBJ databases">
        <title>Taxonomy of Antarctic Massilia spp.: description of Massilia rubra sp. nov., Massilia aquatica sp. nov., Massilia mucilaginosa sp. nov., Massilia frigida sp. nov. isolated from streams, lakes and regoliths.</title>
        <authorList>
            <person name="Holochova P."/>
            <person name="Sedlacek I."/>
            <person name="Kralova S."/>
            <person name="Maslanova I."/>
            <person name="Busse H.-J."/>
            <person name="Stankova E."/>
            <person name="Vrbovska V."/>
            <person name="Kovarovic V."/>
            <person name="Bartak M."/>
            <person name="Svec P."/>
            <person name="Pantucek R."/>
        </authorList>
    </citation>
    <scope>NUCLEOTIDE SEQUENCE [LARGE SCALE GENOMIC DNA]</scope>
    <source>
        <strain evidence="3 4">CCM 8694</strain>
    </source>
</reference>
<name>A0ABX0MX78_9BURK</name>
<dbReference type="Proteomes" id="UP000610594">
    <property type="component" value="Unassembled WGS sequence"/>
</dbReference>
<evidence type="ECO:0000256" key="1">
    <source>
        <dbReference type="SAM" id="SignalP"/>
    </source>
</evidence>
<feature type="chain" id="PRO_5046049811" evidence="1">
    <location>
        <begin position="29"/>
        <end position="277"/>
    </location>
</feature>
<dbReference type="InterPro" id="IPR050491">
    <property type="entry name" value="AmpC-like"/>
</dbReference>
<evidence type="ECO:0000313" key="3">
    <source>
        <dbReference type="EMBL" id="NHZ64668.1"/>
    </source>
</evidence>
<evidence type="ECO:0000313" key="4">
    <source>
        <dbReference type="Proteomes" id="UP000610594"/>
    </source>
</evidence>
<proteinExistence type="predicted"/>
<feature type="domain" description="Beta-lactamase-related" evidence="2">
    <location>
        <begin position="31"/>
        <end position="276"/>
    </location>
</feature>
<comment type="caution">
    <text evidence="3">The sequence shown here is derived from an EMBL/GenBank/DDBJ whole genome shotgun (WGS) entry which is preliminary data.</text>
</comment>
<keyword evidence="1" id="KW-0732">Signal</keyword>
<dbReference type="SUPFAM" id="SSF56601">
    <property type="entry name" value="beta-lactamase/transpeptidase-like"/>
    <property type="match status" value="1"/>
</dbReference>
<dbReference type="EMBL" id="WHJF01000059">
    <property type="protein sequence ID" value="NHZ64668.1"/>
    <property type="molecule type" value="Genomic_DNA"/>
</dbReference>
<keyword evidence="4" id="KW-1185">Reference proteome</keyword>
<accession>A0ABX0MX78</accession>
<dbReference type="GO" id="GO:0016787">
    <property type="term" value="F:hydrolase activity"/>
    <property type="evidence" value="ECO:0007669"/>
    <property type="project" value="UniProtKB-KW"/>
</dbReference>
<keyword evidence="3" id="KW-0378">Hydrolase</keyword>
<dbReference type="PANTHER" id="PTHR46825">
    <property type="entry name" value="D-ALANYL-D-ALANINE-CARBOXYPEPTIDASE/ENDOPEPTIDASE AMPH"/>
    <property type="match status" value="1"/>
</dbReference>
<dbReference type="InterPro" id="IPR012338">
    <property type="entry name" value="Beta-lactam/transpept-like"/>
</dbReference>
<protein>
    <submittedName>
        <fullName evidence="3">Serine hydrolase</fullName>
    </submittedName>
</protein>
<gene>
    <name evidence="3" type="ORF">F1735_20605</name>
</gene>
<dbReference type="PANTHER" id="PTHR46825:SF9">
    <property type="entry name" value="BETA-LACTAMASE-RELATED DOMAIN-CONTAINING PROTEIN"/>
    <property type="match status" value="1"/>
</dbReference>
<dbReference type="Gene3D" id="3.40.710.10">
    <property type="entry name" value="DD-peptidase/beta-lactamase superfamily"/>
    <property type="match status" value="1"/>
</dbReference>
<sequence length="277" mass="30245">MIDRLPGRMLAAFALSLSALTLCSAVLADPVDDIVNAEMARQRIPGAAIAIVKDGKIIKQGAYGMANLEHQVAVTPDTVFQSGSLGKQFTAALVLLLASDGTLKLDDPISRHLPDTPPAWKKITVRHLLNHTSGLRDPDDIIKLNQDYTDAQLQRAGAKLALQWAPGTKWAYSNYGYQLLGIVCTRVGGKHDGEQLRTRIFEPAGMQARIISERDIVPHRAAGYDLVRDEFKNQQWVSPTLNTTADGSLYLTVRDLAKWHIALDSDTVLGAAIKQAM</sequence>
<evidence type="ECO:0000259" key="2">
    <source>
        <dbReference type="Pfam" id="PF00144"/>
    </source>
</evidence>
<feature type="signal peptide" evidence="1">
    <location>
        <begin position="1"/>
        <end position="28"/>
    </location>
</feature>
<dbReference type="InterPro" id="IPR001466">
    <property type="entry name" value="Beta-lactam-related"/>
</dbReference>
<dbReference type="Pfam" id="PF00144">
    <property type="entry name" value="Beta-lactamase"/>
    <property type="match status" value="1"/>
</dbReference>
<organism evidence="3 4">
    <name type="scientific">Massilia genomosp. 1</name>
    <dbReference type="NCBI Taxonomy" id="2609280"/>
    <lineage>
        <taxon>Bacteria</taxon>
        <taxon>Pseudomonadati</taxon>
        <taxon>Pseudomonadota</taxon>
        <taxon>Betaproteobacteria</taxon>
        <taxon>Burkholderiales</taxon>
        <taxon>Oxalobacteraceae</taxon>
        <taxon>Telluria group</taxon>
        <taxon>Massilia</taxon>
    </lineage>
</organism>